<evidence type="ECO:0000313" key="3">
    <source>
        <dbReference type="Proteomes" id="UP000639338"/>
    </source>
</evidence>
<sequence>MDIGEEQNRATGEWHPEYYIWSIKEFGKKWSLCIRRRCGVFTSPIFQSGENSKYEWCLEFTPNSRLRLKLLNFDQHKNTEMNIKTCVSFINDEDETKNCSAFGELIVDENELIYSHALSTASAYKKKIFPVGKFKILIRIIPSSSEFELHDKEHLIDIMNSAVILDDKDSILSLPDPMIQLRSYKRKSKSPVDNKLKKKFIPMFIKIEDDKTKNEKSIQSTDEQQEYQELEMMGISKTPEKKELFIINNNNDNKIIHTVDNLLTSSKDLSGIVDENKSISEIFNTDSSTSDFDDSGTSSCDNIDIPENNQIEPVIYTKNNLNKQIELSSNYLHMPFSDIVLNVRGKKFESHKAILSASSTVLADIIKKNKSKKEIFLNNIKPEVAKQMLEFIYTHNMPSKHSEFINELIDAAHKFNIIKLKELCENVLIRNMSSNIAVESFIIGDFYQSKKIKNAAFKCFHDEISMSPALLESSSFNYMKNKHPKLAVELILESYVKKLNLDTKN</sequence>
<accession>A0A834Y5S5</accession>
<feature type="domain" description="BTB" evidence="1">
    <location>
        <begin position="337"/>
        <end position="401"/>
    </location>
</feature>
<dbReference type="Gene3D" id="3.30.710.10">
    <property type="entry name" value="Potassium Channel Kv1.1, Chain A"/>
    <property type="match status" value="1"/>
</dbReference>
<name>A0A834Y5S5_APHGI</name>
<organism evidence="2 3">
    <name type="scientific">Aphidius gifuensis</name>
    <name type="common">Parasitoid wasp</name>
    <dbReference type="NCBI Taxonomy" id="684658"/>
    <lineage>
        <taxon>Eukaryota</taxon>
        <taxon>Metazoa</taxon>
        <taxon>Ecdysozoa</taxon>
        <taxon>Arthropoda</taxon>
        <taxon>Hexapoda</taxon>
        <taxon>Insecta</taxon>
        <taxon>Pterygota</taxon>
        <taxon>Neoptera</taxon>
        <taxon>Endopterygota</taxon>
        <taxon>Hymenoptera</taxon>
        <taxon>Apocrita</taxon>
        <taxon>Ichneumonoidea</taxon>
        <taxon>Braconidae</taxon>
        <taxon>Aphidiinae</taxon>
        <taxon>Aphidius</taxon>
    </lineage>
</organism>
<dbReference type="PANTHER" id="PTHR24413">
    <property type="entry name" value="SPECKLE-TYPE POZ PROTEIN"/>
    <property type="match status" value="1"/>
</dbReference>
<keyword evidence="3" id="KW-1185">Reference proteome</keyword>
<proteinExistence type="predicted"/>
<dbReference type="Proteomes" id="UP000639338">
    <property type="component" value="Unassembled WGS sequence"/>
</dbReference>
<evidence type="ECO:0000259" key="1">
    <source>
        <dbReference type="PROSITE" id="PS50097"/>
    </source>
</evidence>
<dbReference type="SUPFAM" id="SSF49599">
    <property type="entry name" value="TRAF domain-like"/>
    <property type="match status" value="1"/>
</dbReference>
<protein>
    <recommendedName>
        <fullName evidence="1">BTB domain-containing protein</fullName>
    </recommendedName>
</protein>
<dbReference type="InterPro" id="IPR011333">
    <property type="entry name" value="SKP1/BTB/POZ_sf"/>
</dbReference>
<gene>
    <name evidence="2" type="ORF">HCN44_005283</name>
</gene>
<reference evidence="2 3" key="1">
    <citation type="submission" date="2020-08" db="EMBL/GenBank/DDBJ databases">
        <title>Aphidius gifuensis genome sequencing and assembly.</title>
        <authorList>
            <person name="Du Z."/>
        </authorList>
    </citation>
    <scope>NUCLEOTIDE SEQUENCE [LARGE SCALE GENOMIC DNA]</scope>
    <source>
        <strain evidence="2">YNYX2018</strain>
        <tissue evidence="2">Adults</tissue>
    </source>
</reference>
<dbReference type="OrthoDB" id="10249567at2759"/>
<dbReference type="SUPFAM" id="SSF54695">
    <property type="entry name" value="POZ domain"/>
    <property type="match status" value="1"/>
</dbReference>
<dbReference type="EMBL" id="JACMRX010000001">
    <property type="protein sequence ID" value="KAF7997006.1"/>
    <property type="molecule type" value="Genomic_DNA"/>
</dbReference>
<dbReference type="InterPro" id="IPR000210">
    <property type="entry name" value="BTB/POZ_dom"/>
</dbReference>
<dbReference type="SMART" id="SM00225">
    <property type="entry name" value="BTB"/>
    <property type="match status" value="1"/>
</dbReference>
<dbReference type="PROSITE" id="PS50097">
    <property type="entry name" value="BTB"/>
    <property type="match status" value="1"/>
</dbReference>
<comment type="caution">
    <text evidence="2">The sequence shown here is derived from an EMBL/GenBank/DDBJ whole genome shotgun (WGS) entry which is preliminary data.</text>
</comment>
<dbReference type="AlphaFoldDB" id="A0A834Y5S5"/>
<dbReference type="Pfam" id="PF00651">
    <property type="entry name" value="BTB"/>
    <property type="match status" value="1"/>
</dbReference>
<evidence type="ECO:0000313" key="2">
    <source>
        <dbReference type="EMBL" id="KAF7997006.1"/>
    </source>
</evidence>